<name>A0ABX2PKR3_9RHOB</name>
<accession>A0ABX2PKR3</accession>
<proteinExistence type="predicted"/>
<evidence type="ECO:0000256" key="3">
    <source>
        <dbReference type="SAM" id="MobiDB-lite"/>
    </source>
</evidence>
<reference evidence="4 5" key="1">
    <citation type="submission" date="2020-04" db="EMBL/GenBank/DDBJ databases">
        <title>Donghicola sp., a member of the Rhodobacteraceae family isolated from mangrove forest in Thailand.</title>
        <authorList>
            <person name="Charoenyingcharoen P."/>
            <person name="Yukphan P."/>
        </authorList>
    </citation>
    <scope>NUCLEOTIDE SEQUENCE [LARGE SCALE GENOMIC DNA]</scope>
    <source>
        <strain evidence="4 5">C2-DW-16</strain>
    </source>
</reference>
<evidence type="ECO:0000256" key="2">
    <source>
        <dbReference type="ARBA" id="ARBA00022525"/>
    </source>
</evidence>
<sequence>MTVEVTLTDLNGIIEYGFDDVDLKFFAGGGAIFDFEFSVDNLLSGQPEITPATYLPEGAFRLTYYSNETGSVTADFYGDWPEPLTIFQSAQNTEWLESTANLEIEEITVLAPTFYKIIIDFNGSGPTVKEFVETWTESDLVALHPLVNGEFAVEGGWEGTRQNDRYLGTNSDDVIEGLGGRDLLKGGRGADQIFGGSGNDKLFGQAGNDSLEGGAGKDRLIGGSGHDTLKGGGGNDLLNGGSGNDSLYGNEGRDNLIGGGGSDNLQGGAGNDRLNGGAGDDSLSGSFGDDTLIDGRGDDYMWGGSGADLFIFKNGVAGGSDLVSMERFGGDKLRLQGYGVDLDTASASAGQITAAMEDQGLHITRDGSTGDFEIAFDGSDDLITIRFDKVVLAGQIWDYIEFV</sequence>
<evidence type="ECO:0000313" key="4">
    <source>
        <dbReference type="EMBL" id="NVO29297.1"/>
    </source>
</evidence>
<dbReference type="PANTHER" id="PTHR38340">
    <property type="entry name" value="S-LAYER PROTEIN"/>
    <property type="match status" value="1"/>
</dbReference>
<dbReference type="InterPro" id="IPR011049">
    <property type="entry name" value="Serralysin-like_metalloprot_C"/>
</dbReference>
<evidence type="ECO:0000256" key="1">
    <source>
        <dbReference type="ARBA" id="ARBA00004613"/>
    </source>
</evidence>
<dbReference type="RefSeq" id="WP_176855988.1">
    <property type="nucleotide sequence ID" value="NZ_JABCJD010000013.1"/>
</dbReference>
<dbReference type="InterPro" id="IPR050557">
    <property type="entry name" value="RTX_toxin/Mannuronan_C5-epim"/>
</dbReference>
<dbReference type="EMBL" id="JABCJD010000013">
    <property type="protein sequence ID" value="NVO29297.1"/>
    <property type="molecule type" value="Genomic_DNA"/>
</dbReference>
<feature type="compositionally biased region" description="Gly residues" evidence="3">
    <location>
        <begin position="222"/>
        <end position="243"/>
    </location>
</feature>
<keyword evidence="2" id="KW-0964">Secreted</keyword>
<gene>
    <name evidence="4" type="ORF">HJ526_17895</name>
</gene>
<dbReference type="Gene3D" id="2.150.10.10">
    <property type="entry name" value="Serralysin-like metalloprotease, C-terminal"/>
    <property type="match status" value="3"/>
</dbReference>
<comment type="subcellular location">
    <subcellularLocation>
        <location evidence="1">Secreted</location>
    </subcellularLocation>
</comment>
<keyword evidence="5" id="KW-1185">Reference proteome</keyword>
<protein>
    <submittedName>
        <fullName evidence="4">Calcium-binding protein</fullName>
    </submittedName>
</protein>
<dbReference type="PROSITE" id="PS00330">
    <property type="entry name" value="HEMOLYSIN_CALCIUM"/>
    <property type="match status" value="3"/>
</dbReference>
<feature type="compositionally biased region" description="Gly residues" evidence="3">
    <location>
        <begin position="257"/>
        <end position="270"/>
    </location>
</feature>
<dbReference type="InterPro" id="IPR018511">
    <property type="entry name" value="Hemolysin-typ_Ca-bd_CS"/>
</dbReference>
<feature type="region of interest" description="Disordered" evidence="3">
    <location>
        <begin position="205"/>
        <end position="286"/>
    </location>
</feature>
<dbReference type="Pfam" id="PF00353">
    <property type="entry name" value="HemolysinCabind"/>
    <property type="match status" value="3"/>
</dbReference>
<dbReference type="SUPFAM" id="SSF51120">
    <property type="entry name" value="beta-Roll"/>
    <property type="match status" value="1"/>
</dbReference>
<dbReference type="Proteomes" id="UP000523601">
    <property type="component" value="Unassembled WGS sequence"/>
</dbReference>
<dbReference type="PANTHER" id="PTHR38340:SF1">
    <property type="entry name" value="S-LAYER PROTEIN"/>
    <property type="match status" value="1"/>
</dbReference>
<evidence type="ECO:0000313" key="5">
    <source>
        <dbReference type="Proteomes" id="UP000523601"/>
    </source>
</evidence>
<comment type="caution">
    <text evidence="4">The sequence shown here is derived from an EMBL/GenBank/DDBJ whole genome shotgun (WGS) entry which is preliminary data.</text>
</comment>
<dbReference type="PRINTS" id="PR00313">
    <property type="entry name" value="CABNDNGRPT"/>
</dbReference>
<dbReference type="InterPro" id="IPR001343">
    <property type="entry name" value="Hemolysn_Ca-bd"/>
</dbReference>
<organism evidence="4 5">
    <name type="scientific">Donghicola mangrovi</name>
    <dbReference type="NCBI Taxonomy" id="2729614"/>
    <lineage>
        <taxon>Bacteria</taxon>
        <taxon>Pseudomonadati</taxon>
        <taxon>Pseudomonadota</taxon>
        <taxon>Alphaproteobacteria</taxon>
        <taxon>Rhodobacterales</taxon>
        <taxon>Roseobacteraceae</taxon>
        <taxon>Donghicola</taxon>
    </lineage>
</organism>